<dbReference type="InterPro" id="IPR017930">
    <property type="entry name" value="Myb_dom"/>
</dbReference>
<accession>A0AA85KN74</accession>
<dbReference type="Proteomes" id="UP000050795">
    <property type="component" value="Unassembled WGS sequence"/>
</dbReference>
<feature type="compositionally biased region" description="Low complexity" evidence="1">
    <location>
        <begin position="193"/>
        <end position="210"/>
    </location>
</feature>
<proteinExistence type="predicted"/>
<dbReference type="PROSITE" id="PS51294">
    <property type="entry name" value="HTH_MYB"/>
    <property type="match status" value="1"/>
</dbReference>
<dbReference type="InterPro" id="IPR009057">
    <property type="entry name" value="Homeodomain-like_sf"/>
</dbReference>
<dbReference type="Gene3D" id="1.10.10.60">
    <property type="entry name" value="Homeodomain-like"/>
    <property type="match status" value="2"/>
</dbReference>
<feature type="compositionally biased region" description="Polar residues" evidence="1">
    <location>
        <begin position="211"/>
        <end position="220"/>
    </location>
</feature>
<evidence type="ECO:0008006" key="7">
    <source>
        <dbReference type="Google" id="ProtNLM"/>
    </source>
</evidence>
<dbReference type="PROSITE" id="PS50090">
    <property type="entry name" value="MYB_LIKE"/>
    <property type="match status" value="2"/>
</dbReference>
<reference evidence="5 6" key="2">
    <citation type="submission" date="2023-11" db="UniProtKB">
        <authorList>
            <consortium name="WormBaseParasite"/>
        </authorList>
    </citation>
    <scope>IDENTIFICATION</scope>
</reference>
<feature type="compositionally biased region" description="Low complexity" evidence="1">
    <location>
        <begin position="310"/>
        <end position="319"/>
    </location>
</feature>
<feature type="domain" description="Myb-like" evidence="2">
    <location>
        <begin position="38"/>
        <end position="80"/>
    </location>
</feature>
<feature type="compositionally biased region" description="Polar residues" evidence="1">
    <location>
        <begin position="1"/>
        <end position="18"/>
    </location>
</feature>
<dbReference type="Pfam" id="PF13921">
    <property type="entry name" value="Myb_DNA-bind_6"/>
    <property type="match status" value="1"/>
</dbReference>
<evidence type="ECO:0000259" key="2">
    <source>
        <dbReference type="PROSITE" id="PS50090"/>
    </source>
</evidence>
<keyword evidence="4" id="KW-1185">Reference proteome</keyword>
<dbReference type="SUPFAM" id="SSF46689">
    <property type="entry name" value="Homeodomain-like"/>
    <property type="match status" value="1"/>
</dbReference>
<sequence>MNCHPTTWRDNTTINPSNHPIDLHETPKRRCGDSSWDWSNLEDCKLLDHVSRHGESRWQLIGKRLGKPALQCSERYLKHLLPQMSGSSKTYTTLLQHSVLPQTVLTSEQNLTWTKENDSALIQLHLTHGSNWELIANRLTTQGNCSQKKITAWDVRQRYEQVVQKYWPLDDQENRPLSSLLFRNSLVSWSNNLKNNNNSNDSNSNITVSNPGDQPLNQTSRPAYIIPLSSLKSKSEVTATTKTGSWKIRLMQPTHDSGFSESGLSNISQSASSSQQSLRCSAVKAMANSSLNSLLSTSTPVDLIKDNPYSGSSSSSITSPDKKLDFSLSSFIKHESPLRHLESDIDDHTASSSSAYSFPNEYSSRLTISPSLDDDQTPTGGGAGGVSNDLLNVMTTSIDDHQHDFVIQTPTKALSEADQLSFHLASPPVVLGIEGRYAYNNNGRFDIEKTPDSQSYAEDRSLQRRRPLCTRLFDDTSTYTEYSNSNNRLKRSYPTSSYDKCNSNCLAVLTATATAWNLSRLPSASLLAMTAAAKMKTTTAMSLTVAQKSRLSCALANNNNKLKDNNRFNSDAYKSSLTYSSNGRDSMMQYYHDLSSYKSSQQQASCSNVITWDPLTPLEFPIRQQPQLMLRRVVQVGDDMSWRKVAFGDNDDSQSLYELAKSFNEKFTGSKLLFSKKSSSAVAVAAAGGASRNGRNDSSVQPKITASSSSSSAAATSSSSSSAVSHETKTPTQR</sequence>
<feature type="region of interest" description="Disordered" evidence="1">
    <location>
        <begin position="685"/>
        <end position="734"/>
    </location>
</feature>
<evidence type="ECO:0000259" key="3">
    <source>
        <dbReference type="PROSITE" id="PS51294"/>
    </source>
</evidence>
<feature type="domain" description="HTH myb-type" evidence="3">
    <location>
        <begin position="38"/>
        <end position="84"/>
    </location>
</feature>
<dbReference type="WBParaSite" id="TREG1_99740.12">
    <property type="protein sequence ID" value="TREG1_99740.12"/>
    <property type="gene ID" value="TREG1_99740"/>
</dbReference>
<dbReference type="InterPro" id="IPR001005">
    <property type="entry name" value="SANT/Myb"/>
</dbReference>
<evidence type="ECO:0000313" key="6">
    <source>
        <dbReference type="WBParaSite" id="TREG1_99770.1"/>
    </source>
</evidence>
<dbReference type="AlphaFoldDB" id="A0AA85KN74"/>
<feature type="region of interest" description="Disordered" evidence="1">
    <location>
        <begin position="302"/>
        <end position="321"/>
    </location>
</feature>
<evidence type="ECO:0000313" key="5">
    <source>
        <dbReference type="WBParaSite" id="TREG1_99740.12"/>
    </source>
</evidence>
<feature type="compositionally biased region" description="Low complexity" evidence="1">
    <location>
        <begin position="705"/>
        <end position="723"/>
    </location>
</feature>
<feature type="domain" description="Myb-like" evidence="2">
    <location>
        <begin position="113"/>
        <end position="163"/>
    </location>
</feature>
<organism evidence="4 5">
    <name type="scientific">Trichobilharzia regenti</name>
    <name type="common">Nasal bird schistosome</name>
    <dbReference type="NCBI Taxonomy" id="157069"/>
    <lineage>
        <taxon>Eukaryota</taxon>
        <taxon>Metazoa</taxon>
        <taxon>Spiralia</taxon>
        <taxon>Lophotrochozoa</taxon>
        <taxon>Platyhelminthes</taxon>
        <taxon>Trematoda</taxon>
        <taxon>Digenea</taxon>
        <taxon>Strigeidida</taxon>
        <taxon>Schistosomatoidea</taxon>
        <taxon>Schistosomatidae</taxon>
        <taxon>Trichobilharzia</taxon>
    </lineage>
</organism>
<dbReference type="WBParaSite" id="TREG1_99770.1">
    <property type="protein sequence ID" value="TREG1_99770.1"/>
    <property type="gene ID" value="TREG1_99770"/>
</dbReference>
<dbReference type="CDD" id="cd00167">
    <property type="entry name" value="SANT"/>
    <property type="match status" value="1"/>
</dbReference>
<dbReference type="Pfam" id="PF00249">
    <property type="entry name" value="Myb_DNA-binding"/>
    <property type="match status" value="1"/>
</dbReference>
<evidence type="ECO:0000256" key="1">
    <source>
        <dbReference type="SAM" id="MobiDB-lite"/>
    </source>
</evidence>
<feature type="region of interest" description="Disordered" evidence="1">
    <location>
        <begin position="1"/>
        <end position="23"/>
    </location>
</feature>
<feature type="region of interest" description="Disordered" evidence="1">
    <location>
        <begin position="193"/>
        <end position="220"/>
    </location>
</feature>
<protein>
    <recommendedName>
        <fullName evidence="7">Myb-like domain-containing protein</fullName>
    </recommendedName>
</protein>
<dbReference type="SMART" id="SM00717">
    <property type="entry name" value="SANT"/>
    <property type="match status" value="2"/>
</dbReference>
<name>A0AA85KN74_TRIRE</name>
<reference evidence="4" key="1">
    <citation type="submission" date="2022-06" db="EMBL/GenBank/DDBJ databases">
        <authorList>
            <person name="Berger JAMES D."/>
            <person name="Berger JAMES D."/>
        </authorList>
    </citation>
    <scope>NUCLEOTIDE SEQUENCE [LARGE SCALE GENOMIC DNA]</scope>
</reference>
<evidence type="ECO:0000313" key="4">
    <source>
        <dbReference type="Proteomes" id="UP000050795"/>
    </source>
</evidence>